<name>A0A4R3KN16_9SPHI</name>
<gene>
    <name evidence="1" type="ORF">EDD80_11015</name>
</gene>
<keyword evidence="2" id="KW-1185">Reference proteome</keyword>
<reference evidence="1 2" key="1">
    <citation type="submission" date="2019-03" db="EMBL/GenBank/DDBJ databases">
        <title>Genomic Encyclopedia of Type Strains, Phase IV (KMG-IV): sequencing the most valuable type-strain genomes for metagenomic binning, comparative biology and taxonomic classification.</title>
        <authorList>
            <person name="Goeker M."/>
        </authorList>
    </citation>
    <scope>NUCLEOTIDE SEQUENCE [LARGE SCALE GENOMIC DNA]</scope>
    <source>
        <strain evidence="1 2">DSM 21100</strain>
    </source>
</reference>
<dbReference type="AlphaFoldDB" id="A0A4R3KN16"/>
<dbReference type="Pfam" id="PF14054">
    <property type="entry name" value="DUF4249"/>
    <property type="match status" value="1"/>
</dbReference>
<sequence>MFSTTIRSLNAGSRLFAALLLTLPAILLASCEKVIDLDLKGVEAKYVIEGTLTNEAGGCRVLISQTKDFDENNDFPGISGAVVSISSQGSEAPVLLTETEPGIYEASSFAGSSGTTYLLEVIIGGTTYTASSTMPEQVNMDTIYVTEENIFGENWKLANIEFPDPAGIENKYRYIQYINGEKTEGFYTRDDELVDGRTFETKLYMDPGTDEEDRIQSGDELTIEMQCIDADMYTYWFSLEQGATGDGSPATPANPVSNIRGGALGYFSAHTTQVKTMIAP</sequence>
<protein>
    <submittedName>
        <fullName evidence="1">Uncharacterized protein DUF4249</fullName>
    </submittedName>
</protein>
<dbReference type="OrthoDB" id="637707at2"/>
<evidence type="ECO:0000313" key="1">
    <source>
        <dbReference type="EMBL" id="TCS85817.1"/>
    </source>
</evidence>
<dbReference type="RefSeq" id="WP_132129941.1">
    <property type="nucleotide sequence ID" value="NZ_CP042432.1"/>
</dbReference>
<dbReference type="InterPro" id="IPR025345">
    <property type="entry name" value="DUF4249"/>
</dbReference>
<dbReference type="PROSITE" id="PS51257">
    <property type="entry name" value="PROKAR_LIPOPROTEIN"/>
    <property type="match status" value="1"/>
</dbReference>
<organism evidence="1 2">
    <name type="scientific">Anseongella ginsenosidimutans</name>
    <dbReference type="NCBI Taxonomy" id="496056"/>
    <lineage>
        <taxon>Bacteria</taxon>
        <taxon>Pseudomonadati</taxon>
        <taxon>Bacteroidota</taxon>
        <taxon>Sphingobacteriia</taxon>
        <taxon>Sphingobacteriales</taxon>
        <taxon>Sphingobacteriaceae</taxon>
        <taxon>Anseongella</taxon>
    </lineage>
</organism>
<dbReference type="Proteomes" id="UP000295807">
    <property type="component" value="Unassembled WGS sequence"/>
</dbReference>
<evidence type="ECO:0000313" key="2">
    <source>
        <dbReference type="Proteomes" id="UP000295807"/>
    </source>
</evidence>
<proteinExistence type="predicted"/>
<comment type="caution">
    <text evidence="1">The sequence shown here is derived from an EMBL/GenBank/DDBJ whole genome shotgun (WGS) entry which is preliminary data.</text>
</comment>
<dbReference type="EMBL" id="SMAD01000010">
    <property type="protein sequence ID" value="TCS85817.1"/>
    <property type="molecule type" value="Genomic_DNA"/>
</dbReference>
<accession>A0A4R3KN16</accession>